<protein>
    <submittedName>
        <fullName evidence="2">Uncharacterized protein</fullName>
    </submittedName>
</protein>
<evidence type="ECO:0000256" key="1">
    <source>
        <dbReference type="SAM" id="MobiDB-lite"/>
    </source>
</evidence>
<dbReference type="AlphaFoldDB" id="A0A387HT52"/>
<keyword evidence="3" id="KW-1185">Reference proteome</keyword>
<feature type="region of interest" description="Disordered" evidence="1">
    <location>
        <begin position="140"/>
        <end position="162"/>
    </location>
</feature>
<dbReference type="KEGG" id="shun:DWB77_07454"/>
<name>A0A387HT52_9ACTN</name>
<evidence type="ECO:0000313" key="2">
    <source>
        <dbReference type="EMBL" id="AYG85237.1"/>
    </source>
</evidence>
<dbReference type="EMBL" id="CP032698">
    <property type="protein sequence ID" value="AYG85237.1"/>
    <property type="molecule type" value="Genomic_DNA"/>
</dbReference>
<dbReference type="Proteomes" id="UP000271554">
    <property type="component" value="Chromosome"/>
</dbReference>
<gene>
    <name evidence="2" type="ORF">DWB77_07454</name>
</gene>
<reference evidence="2 3" key="1">
    <citation type="submission" date="2018-10" db="EMBL/GenBank/DDBJ databases">
        <title>Relationship between Morphology and Antimicrobial Activity in Streptomyces.</title>
        <authorList>
            <person name="Kang H.J."/>
            <person name="Kim S.B."/>
        </authorList>
    </citation>
    <scope>NUCLEOTIDE SEQUENCE [LARGE SCALE GENOMIC DNA]</scope>
    <source>
        <strain evidence="2 3">BH38</strain>
    </source>
</reference>
<sequence length="162" mass="17190">MRGQLAGGGRGYAVLSLFSVADEEQVAAVADGKPRGVEHPLHNGQLFLSGEGVQSAAHPVRSLTTAASGGTLEPTKGAVMGWVGPEYIPIRQQDHRYARLLKLTRRLLEERVPRCGNRTGGAITIRDDQGNQTTVQCSNCQGTGETGTLPDNEDNGRAAGER</sequence>
<accession>A0A387HT52</accession>
<evidence type="ECO:0000313" key="3">
    <source>
        <dbReference type="Proteomes" id="UP000271554"/>
    </source>
</evidence>
<organism evidence="2 3">
    <name type="scientific">Streptomyces hundungensis</name>
    <dbReference type="NCBI Taxonomy" id="1077946"/>
    <lineage>
        <taxon>Bacteria</taxon>
        <taxon>Bacillati</taxon>
        <taxon>Actinomycetota</taxon>
        <taxon>Actinomycetes</taxon>
        <taxon>Kitasatosporales</taxon>
        <taxon>Streptomycetaceae</taxon>
        <taxon>Streptomyces</taxon>
    </lineage>
</organism>
<proteinExistence type="predicted"/>